<keyword evidence="4" id="KW-1185">Reference proteome</keyword>
<dbReference type="OrthoDB" id="2796951at2759"/>
<feature type="signal peptide" evidence="1">
    <location>
        <begin position="1"/>
        <end position="21"/>
    </location>
</feature>
<keyword evidence="1" id="KW-0732">Signal</keyword>
<evidence type="ECO:0000259" key="2">
    <source>
        <dbReference type="Pfam" id="PF16862"/>
    </source>
</evidence>
<sequence>MHITSPIVALTLSLFGNPVWATTTSYIPATSPSWAQDLPKDLVGLSIELSDFSAWAGPAVGKPNDFVNTALNNLKKLTGVAPPIRVGGSSEDKAFLSSSVEYVNSTYPTPTETSPYPPASVVYLSPKFYQLSGNFPAGTQFVWGINLESLNVTESVNQAMAIVDAFYGSGKQYTGKQTLSFLELGNEPDLYSVTLFGGKLPDFDVFNYTAAWTSTLAAIAKAVDPWGTGHPKFYGGSFSDAMYRFGQFAPTSVLNANESVVSKYLGMWNKHFYSTVNLGPGLNPPQGSLLGKNGVRANVSIHGAHRAQVASAGLGLVMGETNTAARHGIIGMSDAAEAVIFLVDYALQYAVNGIKQIHLHNGIGYAYSLLQPSAISIGPYASEAPKVQSAYYAAYIVGELIGPKPQTKIVELASNNNAVAAYGVYEDDHIARAIFISHQPNFPGNVTAPAVPIVLLGKLANTKIFAKKFSAPYTNSTSGLTWGGQSLDSPLNVTFNATAGRTAVANQTFLLGAGEIAMLTFEKTWY</sequence>
<dbReference type="InterPro" id="IPR052974">
    <property type="entry name" value="GH79_Enzymes"/>
</dbReference>
<dbReference type="EMBL" id="KQ965740">
    <property type="protein sequence ID" value="KXS19052.1"/>
    <property type="molecule type" value="Genomic_DNA"/>
</dbReference>
<dbReference type="PANTHER" id="PTHR36183:SF2">
    <property type="entry name" value="BETA-GLUCURONIDASE C-TERMINAL DOMAIN-CONTAINING PROTEIN"/>
    <property type="match status" value="1"/>
</dbReference>
<evidence type="ECO:0000313" key="4">
    <source>
        <dbReference type="Proteomes" id="UP000070544"/>
    </source>
</evidence>
<reference evidence="3 4" key="1">
    <citation type="journal article" date="2015" name="Genome Biol. Evol.">
        <title>Phylogenomic analyses indicate that early fungi evolved digesting cell walls of algal ancestors of land plants.</title>
        <authorList>
            <person name="Chang Y."/>
            <person name="Wang S."/>
            <person name="Sekimoto S."/>
            <person name="Aerts A.L."/>
            <person name="Choi C."/>
            <person name="Clum A."/>
            <person name="LaButti K.M."/>
            <person name="Lindquist E.A."/>
            <person name="Yee Ngan C."/>
            <person name="Ohm R.A."/>
            <person name="Salamov A.A."/>
            <person name="Grigoriev I.V."/>
            <person name="Spatafora J.W."/>
            <person name="Berbee M.L."/>
        </authorList>
    </citation>
    <scope>NUCLEOTIDE SEQUENCE [LARGE SCALE GENOMIC DNA]</scope>
    <source>
        <strain evidence="3 4">JEL478</strain>
    </source>
</reference>
<gene>
    <name evidence="3" type="ORF">M427DRAFT_29476</name>
</gene>
<feature type="domain" description="Beta-glucuronidase C-terminal" evidence="2">
    <location>
        <begin position="421"/>
        <end position="492"/>
    </location>
</feature>
<dbReference type="Proteomes" id="UP000070544">
    <property type="component" value="Unassembled WGS sequence"/>
</dbReference>
<dbReference type="InterPro" id="IPR017853">
    <property type="entry name" value="GH"/>
</dbReference>
<proteinExistence type="predicted"/>
<accession>A0A139AQQ7</accession>
<dbReference type="AlphaFoldDB" id="A0A139AQQ7"/>
<protein>
    <submittedName>
        <fullName evidence="3">Glycoside hydrolase family 79 protein</fullName>
    </submittedName>
</protein>
<dbReference type="SUPFAM" id="SSF51445">
    <property type="entry name" value="(Trans)glycosidases"/>
    <property type="match status" value="1"/>
</dbReference>
<dbReference type="Pfam" id="PF16862">
    <property type="entry name" value="Glyco_hydro_79C"/>
    <property type="match status" value="1"/>
</dbReference>
<keyword evidence="3" id="KW-0378">Hydrolase</keyword>
<name>A0A139AQQ7_GONPJ</name>
<feature type="chain" id="PRO_5007296367" evidence="1">
    <location>
        <begin position="22"/>
        <end position="526"/>
    </location>
</feature>
<evidence type="ECO:0000256" key="1">
    <source>
        <dbReference type="SAM" id="SignalP"/>
    </source>
</evidence>
<evidence type="ECO:0000313" key="3">
    <source>
        <dbReference type="EMBL" id="KXS19052.1"/>
    </source>
</evidence>
<organism evidence="3 4">
    <name type="scientific">Gonapodya prolifera (strain JEL478)</name>
    <name type="common">Monoblepharis prolifera</name>
    <dbReference type="NCBI Taxonomy" id="1344416"/>
    <lineage>
        <taxon>Eukaryota</taxon>
        <taxon>Fungi</taxon>
        <taxon>Fungi incertae sedis</taxon>
        <taxon>Chytridiomycota</taxon>
        <taxon>Chytridiomycota incertae sedis</taxon>
        <taxon>Monoblepharidomycetes</taxon>
        <taxon>Monoblepharidales</taxon>
        <taxon>Gonapodyaceae</taxon>
        <taxon>Gonapodya</taxon>
    </lineage>
</organism>
<dbReference type="PANTHER" id="PTHR36183">
    <property type="entry name" value="BETA-GLUCURONIDASE"/>
    <property type="match status" value="1"/>
</dbReference>
<dbReference type="InterPro" id="IPR031728">
    <property type="entry name" value="GlcAase_C"/>
</dbReference>
<dbReference type="GO" id="GO:0016787">
    <property type="term" value="F:hydrolase activity"/>
    <property type="evidence" value="ECO:0007669"/>
    <property type="project" value="UniProtKB-KW"/>
</dbReference>
<dbReference type="OMA" id="RWVDWAG"/>
<dbReference type="Gene3D" id="3.20.20.80">
    <property type="entry name" value="Glycosidases"/>
    <property type="match status" value="1"/>
</dbReference>